<name>A0A1R1IE18_9RHOO</name>
<dbReference type="NCBIfam" id="NF041502">
    <property type="entry name" value="integrase_1"/>
    <property type="match status" value="1"/>
</dbReference>
<dbReference type="Gene3D" id="1.10.443.10">
    <property type="entry name" value="Intergrase catalytic core"/>
    <property type="match status" value="1"/>
</dbReference>
<dbReference type="SUPFAM" id="SSF56349">
    <property type="entry name" value="DNA breaking-rejoining enzymes"/>
    <property type="match status" value="1"/>
</dbReference>
<dbReference type="GO" id="GO:0006310">
    <property type="term" value="P:DNA recombination"/>
    <property type="evidence" value="ECO:0007669"/>
    <property type="project" value="UniProtKB-KW"/>
</dbReference>
<dbReference type="STRING" id="418702.BJN45_02960"/>
<keyword evidence="1" id="KW-0233">DNA recombination</keyword>
<dbReference type="InterPro" id="IPR013762">
    <property type="entry name" value="Integrase-like_cat_sf"/>
</dbReference>
<gene>
    <name evidence="2" type="ORF">BJN45_02960</name>
</gene>
<evidence type="ECO:0000313" key="2">
    <source>
        <dbReference type="EMBL" id="OMG56910.1"/>
    </source>
</evidence>
<dbReference type="Proteomes" id="UP000187526">
    <property type="component" value="Unassembled WGS sequence"/>
</dbReference>
<keyword evidence="3" id="KW-1185">Reference proteome</keyword>
<dbReference type="AlphaFoldDB" id="A0A1R1IE18"/>
<organism evidence="2 3">
    <name type="scientific">Azonexus hydrophilus</name>
    <dbReference type="NCBI Taxonomy" id="418702"/>
    <lineage>
        <taxon>Bacteria</taxon>
        <taxon>Pseudomonadati</taxon>
        <taxon>Pseudomonadota</taxon>
        <taxon>Betaproteobacteria</taxon>
        <taxon>Rhodocyclales</taxon>
        <taxon>Azonexaceae</taxon>
        <taxon>Azonexus</taxon>
    </lineage>
</organism>
<comment type="caution">
    <text evidence="2">The sequence shown here is derived from an EMBL/GenBank/DDBJ whole genome shotgun (WGS) entry which is preliminary data.</text>
</comment>
<evidence type="ECO:0008006" key="4">
    <source>
        <dbReference type="Google" id="ProtNLM"/>
    </source>
</evidence>
<dbReference type="InterPro" id="IPR048120">
    <property type="entry name" value="Integrase-like"/>
</dbReference>
<dbReference type="InterPro" id="IPR011010">
    <property type="entry name" value="DNA_brk_join_enz"/>
</dbReference>
<dbReference type="GO" id="GO:0015074">
    <property type="term" value="P:DNA integration"/>
    <property type="evidence" value="ECO:0007669"/>
    <property type="project" value="InterPro"/>
</dbReference>
<evidence type="ECO:0000313" key="3">
    <source>
        <dbReference type="Proteomes" id="UP000187526"/>
    </source>
</evidence>
<dbReference type="EMBL" id="MTHD01000001">
    <property type="protein sequence ID" value="OMG56910.1"/>
    <property type="molecule type" value="Genomic_DNA"/>
</dbReference>
<sequence length="515" mass="57494">MEGDLNAKSVLRKSTAGYEFDETSDEWRLDGSIQLKLSILSELGLGQKASAGFRKTLSRYAQELSSCHCQNIYYRILHFFRTTGVKEFSAEALSSYRASLDDEHIWYLGVIRGFLDSWSEYGFPGVSRKTINYLDGLTIKGNVKGVAVLTSCPYSGPYTSQEHLSLLCGLANAYESRELSQEGYSFLLAVSMTGRRPVQIRHLKLCDLGFTDNDGSRSCYLDIPRAKQRGQSVFRKEFKRITICKDLYDALNDQRNDVISWVRRTFESQNADVESLLPLFPEHSRLGECALTEISSYLNTDYLHKTSASVRSLRIKLNSVVNAHSERTGGPLIIGFTRLRRTFASNLAAEGFGPLVLAEALDHSDTQQVPVYARPENETAKVVDEVMARVLAPLAMAFAGKLLDSERDAVRGGDPHSRVKLKTEIGIGNCGSFRFCADGWKGCYLCKSFQPWLDGPHQSALDELLKERQIQKDAKVSQVIIGASDRVLLAITQVIQMCAARKAELQVIEGVNCYE</sequence>
<accession>A0A1R1IE18</accession>
<evidence type="ECO:0000256" key="1">
    <source>
        <dbReference type="ARBA" id="ARBA00023172"/>
    </source>
</evidence>
<protein>
    <recommendedName>
        <fullName evidence="4">Integrase</fullName>
    </recommendedName>
</protein>
<reference evidence="2 3" key="1">
    <citation type="submission" date="2016-10" db="EMBL/GenBank/DDBJ databases">
        <title>Alkaliphiles isolated from bioreactors.</title>
        <authorList>
            <person name="Salah Z."/>
            <person name="Rout S.P."/>
            <person name="Humphreys P.N."/>
        </authorList>
    </citation>
    <scope>NUCLEOTIDE SEQUENCE [LARGE SCALE GENOMIC DNA]</scope>
    <source>
        <strain evidence="2 3">ZS02</strain>
    </source>
</reference>
<dbReference type="GO" id="GO:0003677">
    <property type="term" value="F:DNA binding"/>
    <property type="evidence" value="ECO:0007669"/>
    <property type="project" value="InterPro"/>
</dbReference>
<proteinExistence type="predicted"/>